<accession>A0A3L6Q3H1</accession>
<dbReference type="InterPro" id="IPR050620">
    <property type="entry name" value="Thioredoxin_H-type-like"/>
</dbReference>
<proteinExistence type="predicted"/>
<dbReference type="CDD" id="cd02947">
    <property type="entry name" value="TRX_family"/>
    <property type="match status" value="1"/>
</dbReference>
<protein>
    <submittedName>
        <fullName evidence="3">Thioredoxin H5-like</fullName>
    </submittedName>
</protein>
<evidence type="ECO:0000256" key="1">
    <source>
        <dbReference type="SAM" id="MobiDB-lite"/>
    </source>
</evidence>
<organism evidence="3 4">
    <name type="scientific">Panicum miliaceum</name>
    <name type="common">Proso millet</name>
    <name type="synonym">Broomcorn millet</name>
    <dbReference type="NCBI Taxonomy" id="4540"/>
    <lineage>
        <taxon>Eukaryota</taxon>
        <taxon>Viridiplantae</taxon>
        <taxon>Streptophyta</taxon>
        <taxon>Embryophyta</taxon>
        <taxon>Tracheophyta</taxon>
        <taxon>Spermatophyta</taxon>
        <taxon>Magnoliopsida</taxon>
        <taxon>Liliopsida</taxon>
        <taxon>Poales</taxon>
        <taxon>Poaceae</taxon>
        <taxon>PACMAD clade</taxon>
        <taxon>Panicoideae</taxon>
        <taxon>Panicodae</taxon>
        <taxon>Paniceae</taxon>
        <taxon>Panicinae</taxon>
        <taxon>Panicum</taxon>
        <taxon>Panicum sect. Panicum</taxon>
    </lineage>
</organism>
<dbReference type="STRING" id="4540.A0A3L6Q3H1"/>
<reference evidence="4" key="1">
    <citation type="journal article" date="2019" name="Nat. Commun.">
        <title>The genome of broomcorn millet.</title>
        <authorList>
            <person name="Zou C."/>
            <person name="Miki D."/>
            <person name="Li D."/>
            <person name="Tang Q."/>
            <person name="Xiao L."/>
            <person name="Rajput S."/>
            <person name="Deng P."/>
            <person name="Jia W."/>
            <person name="Huang R."/>
            <person name="Zhang M."/>
            <person name="Sun Y."/>
            <person name="Hu J."/>
            <person name="Fu X."/>
            <person name="Schnable P.S."/>
            <person name="Li F."/>
            <person name="Zhang H."/>
            <person name="Feng B."/>
            <person name="Zhu X."/>
            <person name="Liu R."/>
            <person name="Schnable J.C."/>
            <person name="Zhu J.-K."/>
            <person name="Zhang H."/>
        </authorList>
    </citation>
    <scope>NUCLEOTIDE SEQUENCE [LARGE SCALE GENOMIC DNA]</scope>
</reference>
<sequence>MSSASRSPLVIPLKTEDDLQQKLESAEKLVVLEFVKQGSMLCKYLQPERDKIAEEMKEKADFYELDVNTFKTSATKWQVEALPAFLVMKKSSKKRHVVGTEDLKQEIEDAHKKFVTEPKEAAQNSVPEGDSQLDDGAESNHQPAQNSSEQQAPNFDSSDHSFKWYSDERSNTCSIL</sequence>
<name>A0A3L6Q3H1_PANMI</name>
<dbReference type="SUPFAM" id="SSF52833">
    <property type="entry name" value="Thioredoxin-like"/>
    <property type="match status" value="1"/>
</dbReference>
<dbReference type="AlphaFoldDB" id="A0A3L6Q3H1"/>
<gene>
    <name evidence="3" type="ORF">C2845_PM17G03680</name>
</gene>
<feature type="domain" description="Thioredoxin" evidence="2">
    <location>
        <begin position="14"/>
        <end position="104"/>
    </location>
</feature>
<feature type="compositionally biased region" description="Polar residues" evidence="1">
    <location>
        <begin position="139"/>
        <end position="156"/>
    </location>
</feature>
<feature type="region of interest" description="Disordered" evidence="1">
    <location>
        <begin position="109"/>
        <end position="176"/>
    </location>
</feature>
<keyword evidence="4" id="KW-1185">Reference proteome</keyword>
<dbReference type="PANTHER" id="PTHR10438">
    <property type="entry name" value="THIOREDOXIN"/>
    <property type="match status" value="1"/>
</dbReference>
<dbReference type="Gene3D" id="3.40.30.10">
    <property type="entry name" value="Glutaredoxin"/>
    <property type="match status" value="1"/>
</dbReference>
<dbReference type="PANTHER" id="PTHR10438:SF387">
    <property type="entry name" value="OS09G0559600 PROTEIN"/>
    <property type="match status" value="1"/>
</dbReference>
<dbReference type="InterPro" id="IPR036249">
    <property type="entry name" value="Thioredoxin-like_sf"/>
</dbReference>
<evidence type="ECO:0000313" key="4">
    <source>
        <dbReference type="Proteomes" id="UP000275267"/>
    </source>
</evidence>
<dbReference type="EMBL" id="PQIB02000014">
    <property type="protein sequence ID" value="RLM69556.1"/>
    <property type="molecule type" value="Genomic_DNA"/>
</dbReference>
<dbReference type="Proteomes" id="UP000275267">
    <property type="component" value="Unassembled WGS sequence"/>
</dbReference>
<dbReference type="InterPro" id="IPR013766">
    <property type="entry name" value="Thioredoxin_domain"/>
</dbReference>
<feature type="compositionally biased region" description="Basic and acidic residues" evidence="1">
    <location>
        <begin position="109"/>
        <end position="120"/>
    </location>
</feature>
<dbReference type="Pfam" id="PF00085">
    <property type="entry name" value="Thioredoxin"/>
    <property type="match status" value="1"/>
</dbReference>
<feature type="compositionally biased region" description="Basic and acidic residues" evidence="1">
    <location>
        <begin position="157"/>
        <end position="170"/>
    </location>
</feature>
<dbReference type="OrthoDB" id="695374at2759"/>
<evidence type="ECO:0000259" key="2">
    <source>
        <dbReference type="Pfam" id="PF00085"/>
    </source>
</evidence>
<evidence type="ECO:0000313" key="3">
    <source>
        <dbReference type="EMBL" id="RLM69556.1"/>
    </source>
</evidence>
<comment type="caution">
    <text evidence="3">The sequence shown here is derived from an EMBL/GenBank/DDBJ whole genome shotgun (WGS) entry which is preliminary data.</text>
</comment>